<evidence type="ECO:0000259" key="4">
    <source>
        <dbReference type="Pfam" id="PF08241"/>
    </source>
</evidence>
<dbReference type="Pfam" id="PF08241">
    <property type="entry name" value="Methyltransf_11"/>
    <property type="match status" value="1"/>
</dbReference>
<dbReference type="PANTHER" id="PTHR44942:SF4">
    <property type="entry name" value="METHYLTRANSFERASE TYPE 11 DOMAIN-CONTAINING PROTEIN"/>
    <property type="match status" value="1"/>
</dbReference>
<dbReference type="CDD" id="cd02440">
    <property type="entry name" value="AdoMet_MTases"/>
    <property type="match status" value="1"/>
</dbReference>
<dbReference type="InterPro" id="IPR051052">
    <property type="entry name" value="Diverse_substrate_MTase"/>
</dbReference>
<evidence type="ECO:0000313" key="6">
    <source>
        <dbReference type="Proteomes" id="UP001144280"/>
    </source>
</evidence>
<dbReference type="InterPro" id="IPR029063">
    <property type="entry name" value="SAM-dependent_MTases_sf"/>
</dbReference>
<dbReference type="InterPro" id="IPR013216">
    <property type="entry name" value="Methyltransf_11"/>
</dbReference>
<keyword evidence="2 5" id="KW-0489">Methyltransferase</keyword>
<dbReference type="EMBL" id="BSDI01000087">
    <property type="protein sequence ID" value="GLI03495.1"/>
    <property type="molecule type" value="Genomic_DNA"/>
</dbReference>
<feature type="domain" description="Methyltransferase type 11" evidence="4">
    <location>
        <begin position="60"/>
        <end position="149"/>
    </location>
</feature>
<dbReference type="GO" id="GO:0008168">
    <property type="term" value="F:methyltransferase activity"/>
    <property type="evidence" value="ECO:0007669"/>
    <property type="project" value="UniProtKB-KW"/>
</dbReference>
<dbReference type="Gene3D" id="3.40.50.150">
    <property type="entry name" value="Vaccinia Virus protein VP39"/>
    <property type="match status" value="1"/>
</dbReference>
<name>A0ABQ5R9Z5_9ACTN</name>
<evidence type="ECO:0000256" key="1">
    <source>
        <dbReference type="ARBA" id="ARBA00008361"/>
    </source>
</evidence>
<gene>
    <name evidence="5" type="ORF">Pa4123_87730</name>
</gene>
<keyword evidence="6" id="KW-1185">Reference proteome</keyword>
<comment type="similarity">
    <text evidence="1">Belongs to the methyltransferase superfamily.</text>
</comment>
<keyword evidence="3" id="KW-0808">Transferase</keyword>
<dbReference type="SUPFAM" id="SSF53335">
    <property type="entry name" value="S-adenosyl-L-methionine-dependent methyltransferases"/>
    <property type="match status" value="1"/>
</dbReference>
<evidence type="ECO:0000256" key="3">
    <source>
        <dbReference type="ARBA" id="ARBA00022679"/>
    </source>
</evidence>
<dbReference type="Proteomes" id="UP001144280">
    <property type="component" value="Unassembled WGS sequence"/>
</dbReference>
<dbReference type="GO" id="GO:0032259">
    <property type="term" value="P:methylation"/>
    <property type="evidence" value="ECO:0007669"/>
    <property type="project" value="UniProtKB-KW"/>
</dbReference>
<organism evidence="5 6">
    <name type="scientific">Phytohabitans aurantiacus</name>
    <dbReference type="NCBI Taxonomy" id="3016789"/>
    <lineage>
        <taxon>Bacteria</taxon>
        <taxon>Bacillati</taxon>
        <taxon>Actinomycetota</taxon>
        <taxon>Actinomycetes</taxon>
        <taxon>Micromonosporales</taxon>
        <taxon>Micromonosporaceae</taxon>
    </lineage>
</organism>
<comment type="caution">
    <text evidence="5">The sequence shown here is derived from an EMBL/GenBank/DDBJ whole genome shotgun (WGS) entry which is preliminary data.</text>
</comment>
<accession>A0ABQ5R9Z5</accession>
<sequence>MGFVPEPTQLGNRLTFATMTDHVHALSFGAAAAAYDQNRPTYPVDAVTWAAGGPPPRRVVDLGAGTGKLTRVLLSAGYDAVPVEPDPKMRARLADATPGTTALAGSAETVPLPDGGADAVVAGQAYHWFDPERAHPEIARLLRPGGTFAAIWNRRDDSVPWVAELTVITHDQPAVHGGFDPGDELSFGDTYFGPVERAEFHHSTTQTPESLVALVATRSYYLVATPEHRAEIDAAVRRLCAEHPALAGRETFELPFQTFAYKAQVLRS</sequence>
<evidence type="ECO:0000313" key="5">
    <source>
        <dbReference type="EMBL" id="GLI03495.1"/>
    </source>
</evidence>
<evidence type="ECO:0000256" key="2">
    <source>
        <dbReference type="ARBA" id="ARBA00022603"/>
    </source>
</evidence>
<protein>
    <submittedName>
        <fullName evidence="5">Methyltransferase</fullName>
    </submittedName>
</protein>
<reference evidence="5" key="1">
    <citation type="submission" date="2022-12" db="EMBL/GenBank/DDBJ databases">
        <title>New Phytohabitans aurantiacus sp. RD004123 nov., an actinomycete isolated from soil.</title>
        <authorList>
            <person name="Triningsih D.W."/>
            <person name="Harunari E."/>
            <person name="Igarashi Y."/>
        </authorList>
    </citation>
    <scope>NUCLEOTIDE SEQUENCE</scope>
    <source>
        <strain evidence="5">RD004123</strain>
    </source>
</reference>
<dbReference type="PANTHER" id="PTHR44942">
    <property type="entry name" value="METHYLTRANSF_11 DOMAIN-CONTAINING PROTEIN"/>
    <property type="match status" value="1"/>
</dbReference>
<proteinExistence type="inferred from homology"/>